<keyword evidence="2" id="KW-1185">Reference proteome</keyword>
<sequence>YVRSCIMLGRLPNLMLMSKDSLYSQLPMDNFTMPSYARRISTATPYMNGEASTKSLWTINSTLRIRVLCATYVNVNIRDIDK</sequence>
<feature type="non-terminal residue" evidence="1">
    <location>
        <position position="1"/>
    </location>
</feature>
<evidence type="ECO:0000313" key="1">
    <source>
        <dbReference type="EMBL" id="KAL0180892.1"/>
    </source>
</evidence>
<comment type="caution">
    <text evidence="1">The sequence shown here is derived from an EMBL/GenBank/DDBJ whole genome shotgun (WGS) entry which is preliminary data.</text>
</comment>
<gene>
    <name evidence="1" type="ORF">M9458_023298</name>
</gene>
<dbReference type="Proteomes" id="UP001529510">
    <property type="component" value="Unassembled WGS sequence"/>
</dbReference>
<dbReference type="Gene3D" id="3.10.20.90">
    <property type="entry name" value="Phosphatidylinositol 3-kinase Catalytic Subunit, Chain A, domain 1"/>
    <property type="match status" value="1"/>
</dbReference>
<protein>
    <submittedName>
        <fullName evidence="1">Uncharacterized protein</fullName>
    </submittedName>
</protein>
<feature type="non-terminal residue" evidence="1">
    <location>
        <position position="82"/>
    </location>
</feature>
<proteinExistence type="predicted"/>
<dbReference type="AlphaFoldDB" id="A0ABD0Q3X2"/>
<name>A0ABD0Q3X2_CIRMR</name>
<accession>A0ABD0Q3X2</accession>
<reference evidence="1 2" key="1">
    <citation type="submission" date="2024-05" db="EMBL/GenBank/DDBJ databases">
        <title>Genome sequencing and assembly of Indian major carp, Cirrhinus mrigala (Hamilton, 1822).</title>
        <authorList>
            <person name="Mohindra V."/>
            <person name="Chowdhury L.M."/>
            <person name="Lal K."/>
            <person name="Jena J.K."/>
        </authorList>
    </citation>
    <scope>NUCLEOTIDE SEQUENCE [LARGE SCALE GENOMIC DNA]</scope>
    <source>
        <strain evidence="1">CM1030</strain>
        <tissue evidence="1">Blood</tissue>
    </source>
</reference>
<organism evidence="1 2">
    <name type="scientific">Cirrhinus mrigala</name>
    <name type="common">Mrigala</name>
    <dbReference type="NCBI Taxonomy" id="683832"/>
    <lineage>
        <taxon>Eukaryota</taxon>
        <taxon>Metazoa</taxon>
        <taxon>Chordata</taxon>
        <taxon>Craniata</taxon>
        <taxon>Vertebrata</taxon>
        <taxon>Euteleostomi</taxon>
        <taxon>Actinopterygii</taxon>
        <taxon>Neopterygii</taxon>
        <taxon>Teleostei</taxon>
        <taxon>Ostariophysi</taxon>
        <taxon>Cypriniformes</taxon>
        <taxon>Cyprinidae</taxon>
        <taxon>Labeoninae</taxon>
        <taxon>Labeonini</taxon>
        <taxon>Cirrhinus</taxon>
    </lineage>
</organism>
<evidence type="ECO:0000313" key="2">
    <source>
        <dbReference type="Proteomes" id="UP001529510"/>
    </source>
</evidence>
<dbReference type="EMBL" id="JAMKFB020000011">
    <property type="protein sequence ID" value="KAL0180892.1"/>
    <property type="molecule type" value="Genomic_DNA"/>
</dbReference>